<dbReference type="KEGG" id="lmoi:VV02_17525"/>
<dbReference type="InterPro" id="IPR038762">
    <property type="entry name" value="ABM_predict"/>
</dbReference>
<keyword evidence="4" id="KW-1185">Reference proteome</keyword>
<feature type="transmembrane region" description="Helical" evidence="1">
    <location>
        <begin position="133"/>
        <end position="157"/>
    </location>
</feature>
<evidence type="ECO:0000259" key="2">
    <source>
        <dbReference type="Pfam" id="PF03992"/>
    </source>
</evidence>
<protein>
    <submittedName>
        <fullName evidence="3">Antibiotic biosynthesis monooxygenase</fullName>
    </submittedName>
</protein>
<dbReference type="Proteomes" id="UP000066480">
    <property type="component" value="Chromosome"/>
</dbReference>
<dbReference type="Pfam" id="PF03992">
    <property type="entry name" value="ABM"/>
    <property type="match status" value="1"/>
</dbReference>
<evidence type="ECO:0000313" key="3">
    <source>
        <dbReference type="EMBL" id="AKU19049.1"/>
    </source>
</evidence>
<keyword evidence="3" id="KW-0560">Oxidoreductase</keyword>
<reference evidence="3 4" key="1">
    <citation type="submission" date="2015-03" db="EMBL/GenBank/DDBJ databases">
        <title>Luteipulveratus halotolerans sp. nov., a novel actinobacterium (Dermacoccaceae) from Sarawak, Malaysia.</title>
        <authorList>
            <person name="Juboi H."/>
            <person name="Basik A."/>
            <person name="Shamsul S.S."/>
            <person name="Arnold P."/>
            <person name="Schmitt E.K."/>
            <person name="Sanglier J.-J."/>
            <person name="Yeo T."/>
        </authorList>
    </citation>
    <scope>NUCLEOTIDE SEQUENCE [LARGE SCALE GENOMIC DNA]</scope>
    <source>
        <strain evidence="3 4">MN07-A0370</strain>
    </source>
</reference>
<dbReference type="PATRIC" id="fig|571913.6.peg.3555"/>
<gene>
    <name evidence="3" type="ORF">VV02_17525</name>
</gene>
<dbReference type="STRING" id="571913.VV02_17525"/>
<dbReference type="SUPFAM" id="SSF54909">
    <property type="entry name" value="Dimeric alpha+beta barrel"/>
    <property type="match status" value="1"/>
</dbReference>
<keyword evidence="3" id="KW-0503">Monooxygenase</keyword>
<proteinExistence type="predicted"/>
<evidence type="ECO:0000256" key="1">
    <source>
        <dbReference type="SAM" id="Phobius"/>
    </source>
</evidence>
<sequence>MPPADSSPSVTVAMTRRARREDETAMLAWVRAGTSMAERFPGFLGCGWVRPTGDSDEWHMLYRFADEESLHRWEGSGERSWWLRSGEGLVEHTHAERRTGIEGWFDEPVDRSMEALVTAPVIPPSPPRWKQALVIWLAFFPLNLLATVTVGHLIVHWSVVPRVLLMTAMLTPVMTYVLLPLMTKSLAPWLHAGRPLGWRRHN</sequence>
<feature type="domain" description="ABM" evidence="2">
    <location>
        <begin position="10"/>
        <end position="78"/>
    </location>
</feature>
<dbReference type="AlphaFoldDB" id="A0A0K1JQQ0"/>
<keyword evidence="1" id="KW-0812">Transmembrane</keyword>
<accession>A0A0K1JQQ0</accession>
<dbReference type="InterPro" id="IPR011008">
    <property type="entry name" value="Dimeric_a/b-barrel"/>
</dbReference>
<feature type="transmembrane region" description="Helical" evidence="1">
    <location>
        <begin position="163"/>
        <end position="181"/>
    </location>
</feature>
<organism evidence="3 4">
    <name type="scientific">Luteipulveratus mongoliensis</name>
    <dbReference type="NCBI Taxonomy" id="571913"/>
    <lineage>
        <taxon>Bacteria</taxon>
        <taxon>Bacillati</taxon>
        <taxon>Actinomycetota</taxon>
        <taxon>Actinomycetes</taxon>
        <taxon>Micrococcales</taxon>
        <taxon>Dermacoccaceae</taxon>
        <taxon>Luteipulveratus</taxon>
    </lineage>
</organism>
<keyword evidence="1" id="KW-1133">Transmembrane helix</keyword>
<dbReference type="GO" id="GO:0004497">
    <property type="term" value="F:monooxygenase activity"/>
    <property type="evidence" value="ECO:0007669"/>
    <property type="project" value="UniProtKB-KW"/>
</dbReference>
<keyword evidence="1" id="KW-0472">Membrane</keyword>
<name>A0A0K1JQQ0_9MICO</name>
<dbReference type="EMBL" id="CP011112">
    <property type="protein sequence ID" value="AKU19049.1"/>
    <property type="molecule type" value="Genomic_DNA"/>
</dbReference>
<dbReference type="Gene3D" id="3.30.70.100">
    <property type="match status" value="1"/>
</dbReference>
<dbReference type="InterPro" id="IPR007138">
    <property type="entry name" value="ABM_dom"/>
</dbReference>
<evidence type="ECO:0000313" key="4">
    <source>
        <dbReference type="Proteomes" id="UP000066480"/>
    </source>
</evidence>
<dbReference type="PANTHER" id="PTHR40057">
    <property type="entry name" value="SLR1162 PROTEIN"/>
    <property type="match status" value="1"/>
</dbReference>
<dbReference type="PANTHER" id="PTHR40057:SF1">
    <property type="entry name" value="SLR1162 PROTEIN"/>
    <property type="match status" value="1"/>
</dbReference>